<evidence type="ECO:0000313" key="4">
    <source>
        <dbReference type="Proteomes" id="UP000799640"/>
    </source>
</evidence>
<feature type="signal peptide" evidence="2">
    <location>
        <begin position="1"/>
        <end position="15"/>
    </location>
</feature>
<protein>
    <submittedName>
        <fullName evidence="3">Uncharacterized protein</fullName>
    </submittedName>
</protein>
<reference evidence="3" key="1">
    <citation type="journal article" date="2020" name="Stud. Mycol.">
        <title>101 Dothideomycetes genomes: a test case for predicting lifestyles and emergence of pathogens.</title>
        <authorList>
            <person name="Haridas S."/>
            <person name="Albert R."/>
            <person name="Binder M."/>
            <person name="Bloem J."/>
            <person name="Labutti K."/>
            <person name="Salamov A."/>
            <person name="Andreopoulos B."/>
            <person name="Baker S."/>
            <person name="Barry K."/>
            <person name="Bills G."/>
            <person name="Bluhm B."/>
            <person name="Cannon C."/>
            <person name="Castanera R."/>
            <person name="Culley D."/>
            <person name="Daum C."/>
            <person name="Ezra D."/>
            <person name="Gonzalez J."/>
            <person name="Henrissat B."/>
            <person name="Kuo A."/>
            <person name="Liang C."/>
            <person name="Lipzen A."/>
            <person name="Lutzoni F."/>
            <person name="Magnuson J."/>
            <person name="Mondo S."/>
            <person name="Nolan M."/>
            <person name="Ohm R."/>
            <person name="Pangilinan J."/>
            <person name="Park H.-J."/>
            <person name="Ramirez L."/>
            <person name="Alfaro M."/>
            <person name="Sun H."/>
            <person name="Tritt A."/>
            <person name="Yoshinaga Y."/>
            <person name="Zwiers L.-H."/>
            <person name="Turgeon B."/>
            <person name="Goodwin S."/>
            <person name="Spatafora J."/>
            <person name="Crous P."/>
            <person name="Grigoriev I."/>
        </authorList>
    </citation>
    <scope>NUCLEOTIDE SEQUENCE</scope>
    <source>
        <strain evidence="3">CBS 262.69</strain>
    </source>
</reference>
<dbReference type="Proteomes" id="UP000799640">
    <property type="component" value="Unassembled WGS sequence"/>
</dbReference>
<evidence type="ECO:0000256" key="1">
    <source>
        <dbReference type="SAM" id="MobiDB-lite"/>
    </source>
</evidence>
<feature type="region of interest" description="Disordered" evidence="1">
    <location>
        <begin position="58"/>
        <end position="85"/>
    </location>
</feature>
<evidence type="ECO:0000313" key="3">
    <source>
        <dbReference type="EMBL" id="KAF2397319.1"/>
    </source>
</evidence>
<organism evidence="3 4">
    <name type="scientific">Trichodelitschia bisporula</name>
    <dbReference type="NCBI Taxonomy" id="703511"/>
    <lineage>
        <taxon>Eukaryota</taxon>
        <taxon>Fungi</taxon>
        <taxon>Dikarya</taxon>
        <taxon>Ascomycota</taxon>
        <taxon>Pezizomycotina</taxon>
        <taxon>Dothideomycetes</taxon>
        <taxon>Dothideomycetes incertae sedis</taxon>
        <taxon>Phaeotrichales</taxon>
        <taxon>Phaeotrichaceae</taxon>
        <taxon>Trichodelitschia</taxon>
    </lineage>
</organism>
<gene>
    <name evidence="3" type="ORF">EJ06DRAFT_523814</name>
</gene>
<feature type="chain" id="PRO_5026316752" evidence="2">
    <location>
        <begin position="16"/>
        <end position="356"/>
    </location>
</feature>
<dbReference type="OrthoDB" id="3898482at2759"/>
<keyword evidence="2" id="KW-0732">Signal</keyword>
<keyword evidence="4" id="KW-1185">Reference proteome</keyword>
<name>A0A6G1HN95_9PEZI</name>
<dbReference type="EMBL" id="ML996703">
    <property type="protein sequence ID" value="KAF2397319.1"/>
    <property type="molecule type" value="Genomic_DNA"/>
</dbReference>
<feature type="compositionally biased region" description="Basic and acidic residues" evidence="1">
    <location>
        <begin position="58"/>
        <end position="68"/>
    </location>
</feature>
<proteinExistence type="predicted"/>
<evidence type="ECO:0000256" key="2">
    <source>
        <dbReference type="SAM" id="SignalP"/>
    </source>
</evidence>
<dbReference type="AlphaFoldDB" id="A0A6G1HN95"/>
<sequence>MKASLVVFLAAAVAAVPQRGLGGGGLPVVSTKTLTPKLRANAKRVAVKYGPFELLAKDDRDQLADAPHRQAKKSPGSMDPKGQSGMSTLSGGLCGGCTVLSAHYGLEYPDGKEAKPESGVYIHHLVSYDTSKQAQSPIGDCNGGSGIKMPFGAQFVDRGEDSGDTATTFASADPSSNSGYHMSAKAKLIVQHDLVNYENTAKKLYIVLDYEYLPGLQGNDAGATLKSVTACGVGGPKVDPKARAVTTGKPMAVTADATVTWARGHLHAGGEKMELFVNGKHTCDSLPKYDAQGVITTMTLCPQPIKLKKGDTVSINAVYNLPKYPLRKSTDGHGAAHGVLGGSDVMGMFAMTYEKA</sequence>
<accession>A0A6G1HN95</accession>